<evidence type="ECO:0000313" key="9">
    <source>
        <dbReference type="EMBL" id="MSU05788.1"/>
    </source>
</evidence>
<dbReference type="GO" id="GO:0005886">
    <property type="term" value="C:plasma membrane"/>
    <property type="evidence" value="ECO:0007669"/>
    <property type="project" value="UniProtKB-SubCell"/>
</dbReference>
<feature type="transmembrane region" description="Helical" evidence="7">
    <location>
        <begin position="258"/>
        <end position="277"/>
    </location>
</feature>
<dbReference type="EMBL" id="VUNN01000004">
    <property type="protein sequence ID" value="MSU05788.1"/>
    <property type="molecule type" value="Genomic_DNA"/>
</dbReference>
<dbReference type="PANTHER" id="PTHR43386:SF1">
    <property type="entry name" value="D,D-DIPEPTIDE TRANSPORT SYSTEM PERMEASE PROTEIN DDPC-RELATED"/>
    <property type="match status" value="1"/>
</dbReference>
<keyword evidence="2 7" id="KW-0813">Transport</keyword>
<evidence type="ECO:0000256" key="5">
    <source>
        <dbReference type="ARBA" id="ARBA00022989"/>
    </source>
</evidence>
<feature type="transmembrane region" description="Helical" evidence="7">
    <location>
        <begin position="195"/>
        <end position="213"/>
    </location>
</feature>
<evidence type="ECO:0000256" key="6">
    <source>
        <dbReference type="ARBA" id="ARBA00023136"/>
    </source>
</evidence>
<evidence type="ECO:0000256" key="2">
    <source>
        <dbReference type="ARBA" id="ARBA00022448"/>
    </source>
</evidence>
<dbReference type="PROSITE" id="PS50928">
    <property type="entry name" value="ABC_TM1"/>
    <property type="match status" value="1"/>
</dbReference>
<dbReference type="InterPro" id="IPR050366">
    <property type="entry name" value="BP-dependent_transpt_permease"/>
</dbReference>
<proteinExistence type="inferred from homology"/>
<keyword evidence="10" id="KW-1185">Reference proteome</keyword>
<comment type="similarity">
    <text evidence="7">Belongs to the binding-protein-dependent transport system permease family.</text>
</comment>
<keyword evidence="4 7" id="KW-0812">Transmembrane</keyword>
<dbReference type="CDD" id="cd06261">
    <property type="entry name" value="TM_PBP2"/>
    <property type="match status" value="1"/>
</dbReference>
<evidence type="ECO:0000256" key="3">
    <source>
        <dbReference type="ARBA" id="ARBA00022475"/>
    </source>
</evidence>
<dbReference type="InterPro" id="IPR000515">
    <property type="entry name" value="MetI-like"/>
</dbReference>
<feature type="domain" description="ABC transmembrane type-1" evidence="8">
    <location>
        <begin position="86"/>
        <end position="277"/>
    </location>
</feature>
<name>A0A7X2PBH1_9SPIO</name>
<dbReference type="PANTHER" id="PTHR43386">
    <property type="entry name" value="OLIGOPEPTIDE TRANSPORT SYSTEM PERMEASE PROTEIN APPC"/>
    <property type="match status" value="1"/>
</dbReference>
<dbReference type="Proteomes" id="UP000460549">
    <property type="component" value="Unassembled WGS sequence"/>
</dbReference>
<evidence type="ECO:0000256" key="7">
    <source>
        <dbReference type="RuleBase" id="RU363032"/>
    </source>
</evidence>
<evidence type="ECO:0000256" key="1">
    <source>
        <dbReference type="ARBA" id="ARBA00004651"/>
    </source>
</evidence>
<keyword evidence="3" id="KW-1003">Cell membrane</keyword>
<dbReference type="SUPFAM" id="SSF161098">
    <property type="entry name" value="MetI-like"/>
    <property type="match status" value="1"/>
</dbReference>
<evidence type="ECO:0000313" key="10">
    <source>
        <dbReference type="Proteomes" id="UP000460549"/>
    </source>
</evidence>
<dbReference type="InterPro" id="IPR035906">
    <property type="entry name" value="MetI-like_sf"/>
</dbReference>
<dbReference type="RefSeq" id="WP_154424691.1">
    <property type="nucleotide sequence ID" value="NZ_VUNN01000004.1"/>
</dbReference>
<dbReference type="AlphaFoldDB" id="A0A7X2PBH1"/>
<organism evidence="9 10">
    <name type="scientific">Bullifex porci</name>
    <dbReference type="NCBI Taxonomy" id="2606638"/>
    <lineage>
        <taxon>Bacteria</taxon>
        <taxon>Pseudomonadati</taxon>
        <taxon>Spirochaetota</taxon>
        <taxon>Spirochaetia</taxon>
        <taxon>Spirochaetales</taxon>
        <taxon>Spirochaetaceae</taxon>
        <taxon>Bullifex</taxon>
    </lineage>
</organism>
<feature type="transmembrane region" description="Helical" evidence="7">
    <location>
        <begin position="225"/>
        <end position="246"/>
    </location>
</feature>
<dbReference type="Gene3D" id="1.10.3720.10">
    <property type="entry name" value="MetI-like"/>
    <property type="match status" value="1"/>
</dbReference>
<gene>
    <name evidence="9" type="ORF">FYJ80_03215</name>
</gene>
<dbReference type="GO" id="GO:0055085">
    <property type="term" value="P:transmembrane transport"/>
    <property type="evidence" value="ECO:0007669"/>
    <property type="project" value="InterPro"/>
</dbReference>
<comment type="subcellular location">
    <subcellularLocation>
        <location evidence="1 7">Cell membrane</location>
        <topology evidence="1 7">Multi-pass membrane protein</topology>
    </subcellularLocation>
</comment>
<keyword evidence="6 7" id="KW-0472">Membrane</keyword>
<keyword evidence="5 7" id="KW-1133">Transmembrane helix</keyword>
<feature type="transmembrane region" description="Helical" evidence="7">
    <location>
        <begin position="92"/>
        <end position="115"/>
    </location>
</feature>
<feature type="transmembrane region" description="Helical" evidence="7">
    <location>
        <begin position="25"/>
        <end position="47"/>
    </location>
</feature>
<reference evidence="9 10" key="1">
    <citation type="submission" date="2019-08" db="EMBL/GenBank/DDBJ databases">
        <title>In-depth cultivation of the pig gut microbiome towards novel bacterial diversity and tailored functional studies.</title>
        <authorList>
            <person name="Wylensek D."/>
            <person name="Hitch T.C.A."/>
            <person name="Clavel T."/>
        </authorList>
    </citation>
    <scope>NUCLEOTIDE SEQUENCE [LARGE SCALE GENOMIC DNA]</scope>
    <source>
        <strain evidence="9 10">NM-380-WT-3C1</strain>
    </source>
</reference>
<evidence type="ECO:0000256" key="4">
    <source>
        <dbReference type="ARBA" id="ARBA00022692"/>
    </source>
</evidence>
<evidence type="ECO:0000259" key="8">
    <source>
        <dbReference type="PROSITE" id="PS50928"/>
    </source>
</evidence>
<sequence>MENNKNIKADSYYKDVVKRFLSHKLAMVGLIVIIIELICVILLPIIFNMDPYTSDPTAFNAAPSKAHFFGCDDLGRDVFARLMYGGRVSLQVGLLSAIISMVVGIPLGLIAGYYGGIWETIIMRLADIFMSFPSMILILVLVAIFGPSVWTVTLVIGVLGWTDFAKLMYGNVLTVRNKEYVESAKAIGTKDFKILVSYIIPNAFTPVLINFTFRMAQAIIQESALSFLGMGVQPPMASWGNILYAAQSIVVLSHRPWLWIPPGILLVLTVCSINFIGDGLRDALDSKMTIKKK</sequence>
<accession>A0A7X2PBH1</accession>
<protein>
    <submittedName>
        <fullName evidence="9">ABC transporter permease</fullName>
    </submittedName>
</protein>
<dbReference type="Pfam" id="PF12911">
    <property type="entry name" value="OppC_N"/>
    <property type="match status" value="1"/>
</dbReference>
<dbReference type="Pfam" id="PF00528">
    <property type="entry name" value="BPD_transp_1"/>
    <property type="match status" value="1"/>
</dbReference>
<feature type="transmembrane region" description="Helical" evidence="7">
    <location>
        <begin position="136"/>
        <end position="161"/>
    </location>
</feature>
<dbReference type="InterPro" id="IPR025966">
    <property type="entry name" value="OppC_N"/>
</dbReference>
<comment type="caution">
    <text evidence="9">The sequence shown here is derived from an EMBL/GenBank/DDBJ whole genome shotgun (WGS) entry which is preliminary data.</text>
</comment>